<dbReference type="Pfam" id="PF00892">
    <property type="entry name" value="EamA"/>
    <property type="match status" value="2"/>
</dbReference>
<keyword evidence="9" id="KW-1185">Reference proteome</keyword>
<feature type="transmembrane region" description="Helical" evidence="6">
    <location>
        <begin position="190"/>
        <end position="210"/>
    </location>
</feature>
<dbReference type="InterPro" id="IPR050638">
    <property type="entry name" value="AA-Vitamin_Transporters"/>
</dbReference>
<feature type="domain" description="EamA" evidence="7">
    <location>
        <begin position="161"/>
        <end position="297"/>
    </location>
</feature>
<keyword evidence="3 6" id="KW-0812">Transmembrane</keyword>
<dbReference type="InterPro" id="IPR000620">
    <property type="entry name" value="EamA_dom"/>
</dbReference>
<dbReference type="SUPFAM" id="SSF103481">
    <property type="entry name" value="Multidrug resistance efflux transporter EmrE"/>
    <property type="match status" value="2"/>
</dbReference>
<evidence type="ECO:0000256" key="5">
    <source>
        <dbReference type="ARBA" id="ARBA00023136"/>
    </source>
</evidence>
<feature type="transmembrane region" description="Helical" evidence="6">
    <location>
        <begin position="279"/>
        <end position="297"/>
    </location>
</feature>
<feature type="transmembrane region" description="Helical" evidence="6">
    <location>
        <begin position="12"/>
        <end position="31"/>
    </location>
</feature>
<evidence type="ECO:0000313" key="8">
    <source>
        <dbReference type="EMBL" id="PWG02251.1"/>
    </source>
</evidence>
<evidence type="ECO:0000256" key="3">
    <source>
        <dbReference type="ARBA" id="ARBA00022692"/>
    </source>
</evidence>
<feature type="transmembrane region" description="Helical" evidence="6">
    <location>
        <begin position="98"/>
        <end position="122"/>
    </location>
</feature>
<keyword evidence="5 6" id="KW-0472">Membrane</keyword>
<protein>
    <submittedName>
        <fullName evidence="8">EamA family transporter</fullName>
    </submittedName>
</protein>
<reference evidence="8 9" key="1">
    <citation type="submission" date="2018-05" db="EMBL/GenBank/DDBJ databases">
        <title>Genome of Sphingosinicella humi QZX222.</title>
        <authorList>
            <person name="Qiao Z."/>
            <person name="Wang G."/>
        </authorList>
    </citation>
    <scope>NUCLEOTIDE SEQUENCE [LARGE SCALE GENOMIC DNA]</scope>
    <source>
        <strain evidence="8 9">QZX222</strain>
    </source>
</reference>
<feature type="transmembrane region" description="Helical" evidence="6">
    <location>
        <begin position="73"/>
        <end position="92"/>
    </location>
</feature>
<dbReference type="OrthoDB" id="2352272at2"/>
<dbReference type="GO" id="GO:0016020">
    <property type="term" value="C:membrane"/>
    <property type="evidence" value="ECO:0007669"/>
    <property type="project" value="UniProtKB-SubCell"/>
</dbReference>
<evidence type="ECO:0000256" key="6">
    <source>
        <dbReference type="SAM" id="Phobius"/>
    </source>
</evidence>
<dbReference type="InterPro" id="IPR037185">
    <property type="entry name" value="EmrE-like"/>
</dbReference>
<comment type="subcellular location">
    <subcellularLocation>
        <location evidence="1">Membrane</location>
        <topology evidence="1">Multi-pass membrane protein</topology>
    </subcellularLocation>
</comment>
<evidence type="ECO:0000259" key="7">
    <source>
        <dbReference type="Pfam" id="PF00892"/>
    </source>
</evidence>
<evidence type="ECO:0000256" key="1">
    <source>
        <dbReference type="ARBA" id="ARBA00004141"/>
    </source>
</evidence>
<accession>A0A2U2J1V1</accession>
<dbReference type="AlphaFoldDB" id="A0A2U2J1V1"/>
<keyword evidence="4 6" id="KW-1133">Transmembrane helix</keyword>
<feature type="transmembrane region" description="Helical" evidence="6">
    <location>
        <begin position="129"/>
        <end position="147"/>
    </location>
</feature>
<dbReference type="RefSeq" id="WP_109270391.1">
    <property type="nucleotide sequence ID" value="NZ_QFFF01000001.1"/>
</dbReference>
<feature type="transmembrane region" description="Helical" evidence="6">
    <location>
        <begin position="255"/>
        <end position="273"/>
    </location>
</feature>
<sequence length="303" mass="32695">MTDHDRAFLQPRVLIPFIIITLIWGSTWIVIKDQLGTVPAPWSVTYRFIIAGAAMFLYARLTGASLRIGREGHALAAIFGLPQFFLNFNFVYAAEQHITSGLVAVVFALLLVPNSAFAWLFLKHPISRRFLVGSAIATLGVGLLFVQEMRASVAAPAEVLLGIGLTLLAVLSASTANIMQATARLRARPIASMLAWGMFYGVIANAAVAWTGYGPPVVEYRLGYWLGVIYLGLFASALAFTFYFSIIRAIGPGRAAYSSLLVPIIAMTFSTVFEGYGWSALAVAGGILALVGLFIALRARRTA</sequence>
<feature type="transmembrane region" description="Helical" evidence="6">
    <location>
        <begin position="159"/>
        <end position="178"/>
    </location>
</feature>
<comment type="similarity">
    <text evidence="2">Belongs to the EamA transporter family.</text>
</comment>
<evidence type="ECO:0000313" key="9">
    <source>
        <dbReference type="Proteomes" id="UP000245916"/>
    </source>
</evidence>
<comment type="caution">
    <text evidence="8">The sequence shown here is derived from an EMBL/GenBank/DDBJ whole genome shotgun (WGS) entry which is preliminary data.</text>
</comment>
<feature type="transmembrane region" description="Helical" evidence="6">
    <location>
        <begin position="222"/>
        <end position="243"/>
    </location>
</feature>
<feature type="domain" description="EamA" evidence="7">
    <location>
        <begin position="17"/>
        <end position="145"/>
    </location>
</feature>
<dbReference type="PANTHER" id="PTHR32322:SF2">
    <property type="entry name" value="EAMA DOMAIN-CONTAINING PROTEIN"/>
    <property type="match status" value="1"/>
</dbReference>
<dbReference type="PANTHER" id="PTHR32322">
    <property type="entry name" value="INNER MEMBRANE TRANSPORTER"/>
    <property type="match status" value="1"/>
</dbReference>
<dbReference type="EMBL" id="QFFF01000001">
    <property type="protein sequence ID" value="PWG02251.1"/>
    <property type="molecule type" value="Genomic_DNA"/>
</dbReference>
<dbReference type="Proteomes" id="UP000245916">
    <property type="component" value="Unassembled WGS sequence"/>
</dbReference>
<evidence type="ECO:0000256" key="2">
    <source>
        <dbReference type="ARBA" id="ARBA00007362"/>
    </source>
</evidence>
<proteinExistence type="inferred from homology"/>
<gene>
    <name evidence="8" type="ORF">DF286_04750</name>
</gene>
<organism evidence="8 9">
    <name type="scientific">Allosphingosinicella humi</name>
    <dbReference type="NCBI Taxonomy" id="2068657"/>
    <lineage>
        <taxon>Bacteria</taxon>
        <taxon>Pseudomonadati</taxon>
        <taxon>Pseudomonadota</taxon>
        <taxon>Alphaproteobacteria</taxon>
        <taxon>Sphingomonadales</taxon>
        <taxon>Sphingomonadaceae</taxon>
        <taxon>Allosphingosinicella</taxon>
    </lineage>
</organism>
<feature type="transmembrane region" description="Helical" evidence="6">
    <location>
        <begin position="43"/>
        <end position="61"/>
    </location>
</feature>
<evidence type="ECO:0000256" key="4">
    <source>
        <dbReference type="ARBA" id="ARBA00022989"/>
    </source>
</evidence>
<name>A0A2U2J1V1_9SPHN</name>